<evidence type="ECO:0000313" key="5">
    <source>
        <dbReference type="Proteomes" id="UP000245764"/>
    </source>
</evidence>
<name>A0A2H1H533_ZYMTR</name>
<dbReference type="AlphaFoldDB" id="A0A2H1H533"/>
<keyword evidence="2" id="KW-0732">Signal</keyword>
<feature type="chain" id="PRO_5013863698" description="Apple domain-containing protein" evidence="2">
    <location>
        <begin position="20"/>
        <end position="367"/>
    </location>
</feature>
<evidence type="ECO:0000256" key="1">
    <source>
        <dbReference type="SAM" id="MobiDB-lite"/>
    </source>
</evidence>
<organism evidence="4 5">
    <name type="scientific">Zymoseptoria tritici ST99CH_1E4</name>
    <dbReference type="NCBI Taxonomy" id="1276532"/>
    <lineage>
        <taxon>Eukaryota</taxon>
        <taxon>Fungi</taxon>
        <taxon>Dikarya</taxon>
        <taxon>Ascomycota</taxon>
        <taxon>Pezizomycotina</taxon>
        <taxon>Dothideomycetes</taxon>
        <taxon>Dothideomycetidae</taxon>
        <taxon>Mycosphaerellales</taxon>
        <taxon>Mycosphaerellaceae</taxon>
        <taxon>Zymoseptoria</taxon>
    </lineage>
</organism>
<dbReference type="Proteomes" id="UP000245764">
    <property type="component" value="Chromosome 12"/>
</dbReference>
<reference evidence="5" key="1">
    <citation type="submission" date="2017-05" db="EMBL/GenBank/DDBJ databases">
        <authorList>
            <person name="Song R."/>
            <person name="Chenine A.L."/>
            <person name="Ruprecht R.M."/>
        </authorList>
    </citation>
    <scope>NUCLEOTIDE SEQUENCE [LARGE SCALE GENOMIC DNA]</scope>
</reference>
<proteinExistence type="predicted"/>
<evidence type="ECO:0000259" key="3">
    <source>
        <dbReference type="PROSITE" id="PS50948"/>
    </source>
</evidence>
<feature type="region of interest" description="Disordered" evidence="1">
    <location>
        <begin position="164"/>
        <end position="183"/>
    </location>
</feature>
<feature type="signal peptide" evidence="2">
    <location>
        <begin position="1"/>
        <end position="19"/>
    </location>
</feature>
<protein>
    <recommendedName>
        <fullName evidence="3">Apple domain-containing protein</fullName>
    </recommendedName>
</protein>
<gene>
    <name evidence="4" type="ORF">ZT1E4_G10896</name>
</gene>
<evidence type="ECO:0000313" key="4">
    <source>
        <dbReference type="EMBL" id="SMR60931.1"/>
    </source>
</evidence>
<sequence length="367" mass="38516">MQPLELCLAVAMLLFGVMASPVQHLEERSAPVCGLKSYDYGRHILLNKSGCSLAQCAALCKSKTRCYSYGYGKNVCRLYSIAVKENVQQNRNSPYKFYDKACSCPATTTTRAITRATATTSVSTSGARSTSTSTLQTTASQTTGSIATSTTASTTGTSITSTTALTTSTSGTTTATTTSTTTSAPPSIVTCNALAQGGFEEVPDNLIRQQSTNDGTWYLADAALFNANEDDGGLQTTYGSKFISFGNTGPVNYGDTGALVQTLSGILPGQEYLLSYSYALQGGSTMDLGHSCTLSVSYAGQELDSVVFQGAVQAPSNTLTTKTKPVSLSAESGDLKFGWQCDYRQIDIKVVLDNISLTRQVVGGGAC</sequence>
<accession>A0A2H1H533</accession>
<feature type="region of interest" description="Disordered" evidence="1">
    <location>
        <begin position="117"/>
        <end position="140"/>
    </location>
</feature>
<dbReference type="PROSITE" id="PS50948">
    <property type="entry name" value="PAN"/>
    <property type="match status" value="1"/>
</dbReference>
<evidence type="ECO:0000256" key="2">
    <source>
        <dbReference type="SAM" id="SignalP"/>
    </source>
</evidence>
<dbReference type="EMBL" id="LT854264">
    <property type="protein sequence ID" value="SMR60931.1"/>
    <property type="molecule type" value="Genomic_DNA"/>
</dbReference>
<dbReference type="InterPro" id="IPR003609">
    <property type="entry name" value="Pan_app"/>
</dbReference>
<feature type="domain" description="Apple" evidence="3">
    <location>
        <begin position="33"/>
        <end position="102"/>
    </location>
</feature>